<dbReference type="InterPro" id="IPR029056">
    <property type="entry name" value="Ribokinase-like"/>
</dbReference>
<protein>
    <submittedName>
        <fullName evidence="8">1-phosphofructokinase</fullName>
    </submittedName>
</protein>
<dbReference type="GO" id="GO:0005829">
    <property type="term" value="C:cytosol"/>
    <property type="evidence" value="ECO:0007669"/>
    <property type="project" value="TreeGrafter"/>
</dbReference>
<keyword evidence="9" id="KW-1185">Reference proteome</keyword>
<keyword evidence="2 6" id="KW-0808">Transferase</keyword>
<accession>A0A1B3SKK2</accession>
<proteinExistence type="inferred from homology"/>
<dbReference type="PANTHER" id="PTHR46566:SF1">
    <property type="entry name" value="1-PHOSPHOFRUCTOKINASE"/>
    <property type="match status" value="1"/>
</dbReference>
<evidence type="ECO:0000256" key="3">
    <source>
        <dbReference type="ARBA" id="ARBA00022741"/>
    </source>
</evidence>
<keyword evidence="3" id="KW-0547">Nucleotide-binding</keyword>
<evidence type="ECO:0000256" key="5">
    <source>
        <dbReference type="ARBA" id="ARBA00022840"/>
    </source>
</evidence>
<dbReference type="GO" id="GO:0008443">
    <property type="term" value="F:phosphofructokinase activity"/>
    <property type="evidence" value="ECO:0007669"/>
    <property type="project" value="TreeGrafter"/>
</dbReference>
<dbReference type="EMBL" id="CP017015">
    <property type="protein sequence ID" value="AOG60446.1"/>
    <property type="molecule type" value="Genomic_DNA"/>
</dbReference>
<dbReference type="AlphaFoldDB" id="A0A1B3SKK2"/>
<gene>
    <name evidence="8" type="primary">fruK</name>
    <name evidence="8" type="ORF">SHELI_v1c04950</name>
</gene>
<comment type="similarity">
    <text evidence="1">Belongs to the carbohydrate kinase PfkB family.</text>
</comment>
<dbReference type="SUPFAM" id="SSF53613">
    <property type="entry name" value="Ribokinase-like"/>
    <property type="match status" value="1"/>
</dbReference>
<sequence length="313" mass="34860">MANNIYVISLSPAIDYILKFDDFIKDKTNRPYYTEMYAAGKGIHISMLLNNLGLKNESIIFSNGSFEEYFYKDLDSLNINYKKFKANGDIRINLKLIDSNQTECSVKSPSIDDQEIEKMFEYLEKNVQKNDYIIATGSIPKGVDENIYSKIAKLAQKLEAYCVVDAFGKALLDSLNHKPFLIKPNKDELSLTFNKPINTQEDAIGAAKKLIELGAQNVIVSMGSEGAILINKDKIIKSSIGKWNKSLVNAAGAGDSMLGGFIYNYIKTQKLEDSLKMGITCGSATAFSNKIASKELIDELLLNIDTIKIENLL</sequence>
<dbReference type="STRING" id="216938.SHELI_v1c04950"/>
<dbReference type="RefSeq" id="WP_069116393.1">
    <property type="nucleotide sequence ID" value="NZ_CP017015.1"/>
</dbReference>
<keyword evidence="5" id="KW-0067">ATP-binding</keyword>
<evidence type="ECO:0000313" key="9">
    <source>
        <dbReference type="Proteomes" id="UP000094378"/>
    </source>
</evidence>
<dbReference type="OrthoDB" id="9801219at2"/>
<dbReference type="NCBIfam" id="TIGR03168">
    <property type="entry name" value="1-PFK"/>
    <property type="match status" value="1"/>
</dbReference>
<evidence type="ECO:0000313" key="8">
    <source>
        <dbReference type="EMBL" id="AOG60446.1"/>
    </source>
</evidence>
<evidence type="ECO:0000256" key="6">
    <source>
        <dbReference type="PIRNR" id="PIRNR000535"/>
    </source>
</evidence>
<name>A0A1B3SKK2_9MOLU</name>
<dbReference type="PIRSF" id="PIRSF000535">
    <property type="entry name" value="1PFK/6PFK/LacC"/>
    <property type="match status" value="1"/>
</dbReference>
<feature type="domain" description="Carbohydrate kinase PfkB" evidence="7">
    <location>
        <begin position="12"/>
        <end position="287"/>
    </location>
</feature>
<keyword evidence="4 8" id="KW-0418">Kinase</keyword>
<dbReference type="InterPro" id="IPR017583">
    <property type="entry name" value="Tagatose/fructose_Pkinase"/>
</dbReference>
<dbReference type="PANTHER" id="PTHR46566">
    <property type="entry name" value="1-PHOSPHOFRUCTOKINASE-RELATED"/>
    <property type="match status" value="1"/>
</dbReference>
<dbReference type="InterPro" id="IPR011611">
    <property type="entry name" value="PfkB_dom"/>
</dbReference>
<evidence type="ECO:0000256" key="1">
    <source>
        <dbReference type="ARBA" id="ARBA00010688"/>
    </source>
</evidence>
<evidence type="ECO:0000259" key="7">
    <source>
        <dbReference type="Pfam" id="PF00294"/>
    </source>
</evidence>
<evidence type="ECO:0000256" key="2">
    <source>
        <dbReference type="ARBA" id="ARBA00022679"/>
    </source>
</evidence>
<dbReference type="Proteomes" id="UP000094378">
    <property type="component" value="Chromosome"/>
</dbReference>
<dbReference type="Pfam" id="PF00294">
    <property type="entry name" value="PfkB"/>
    <property type="match status" value="1"/>
</dbReference>
<organism evidence="8 9">
    <name type="scientific">Spiroplasma helicoides</name>
    <dbReference type="NCBI Taxonomy" id="216938"/>
    <lineage>
        <taxon>Bacteria</taxon>
        <taxon>Bacillati</taxon>
        <taxon>Mycoplasmatota</taxon>
        <taxon>Mollicutes</taxon>
        <taxon>Entomoplasmatales</taxon>
        <taxon>Spiroplasmataceae</taxon>
        <taxon>Spiroplasma</taxon>
    </lineage>
</organism>
<dbReference type="KEGG" id="shj:SHELI_v1c04950"/>
<evidence type="ECO:0000256" key="4">
    <source>
        <dbReference type="ARBA" id="ARBA00022777"/>
    </source>
</evidence>
<dbReference type="Gene3D" id="3.40.1190.20">
    <property type="match status" value="1"/>
</dbReference>
<dbReference type="CDD" id="cd01164">
    <property type="entry name" value="FruK_PfkB_like"/>
    <property type="match status" value="1"/>
</dbReference>
<reference evidence="8 9" key="1">
    <citation type="submission" date="2016-08" db="EMBL/GenBank/DDBJ databases">
        <title>Complete genome sequence of Spiroplasma helicoides TABS-2 (DSM 22551).</title>
        <authorList>
            <person name="Shen W.-Y."/>
            <person name="Lo W.-S."/>
            <person name="Lai Y.-C."/>
            <person name="Kuo C.-H."/>
        </authorList>
    </citation>
    <scope>NUCLEOTIDE SEQUENCE [LARGE SCALE GENOMIC DNA]</scope>
    <source>
        <strain evidence="8 9">TABS-2</strain>
    </source>
</reference>
<dbReference type="GO" id="GO:0005524">
    <property type="term" value="F:ATP binding"/>
    <property type="evidence" value="ECO:0007669"/>
    <property type="project" value="UniProtKB-KW"/>
</dbReference>